<dbReference type="PANTHER" id="PTHR12874:SF9">
    <property type="entry name" value="F-BOX ONLY PROTEIN 48"/>
    <property type="match status" value="1"/>
</dbReference>
<dbReference type="Proteomes" id="UP000241107">
    <property type="component" value="Unassembled WGS sequence"/>
</dbReference>
<evidence type="ECO:0000256" key="1">
    <source>
        <dbReference type="ARBA" id="ARBA00022786"/>
    </source>
</evidence>
<dbReference type="GO" id="GO:0031146">
    <property type="term" value="P:SCF-dependent proteasomal ubiquitin-dependent protein catabolic process"/>
    <property type="evidence" value="ECO:0007669"/>
    <property type="project" value="TreeGrafter"/>
</dbReference>
<comment type="caution">
    <text evidence="3">The sequence shown here is derived from an EMBL/GenBank/DDBJ whole genome shotgun (WGS) entry which is preliminary data.</text>
</comment>
<dbReference type="Pfam" id="PF19270">
    <property type="entry name" value="FBO_C"/>
    <property type="match status" value="1"/>
</dbReference>
<evidence type="ECO:0000313" key="3">
    <source>
        <dbReference type="EMBL" id="PSK40643.1"/>
    </source>
</evidence>
<name>A0A2P7YXE1_9ASCO</name>
<reference evidence="3 4" key="1">
    <citation type="submission" date="2018-03" db="EMBL/GenBank/DDBJ databases">
        <title>Candida pseudohaemulonii genome assembly and annotation.</title>
        <authorList>
            <person name="Munoz J.F."/>
            <person name="Gade L.G."/>
            <person name="Chow N.A."/>
            <person name="Litvintseva A.P."/>
            <person name="Loparev V.N."/>
            <person name="Cuomo C.A."/>
        </authorList>
    </citation>
    <scope>NUCLEOTIDE SEQUENCE [LARGE SCALE GENOMIC DNA]</scope>
    <source>
        <strain evidence="3 4">B12108</strain>
    </source>
</reference>
<dbReference type="GO" id="GO:0005737">
    <property type="term" value="C:cytoplasm"/>
    <property type="evidence" value="ECO:0007669"/>
    <property type="project" value="TreeGrafter"/>
</dbReference>
<dbReference type="PANTHER" id="PTHR12874">
    <property type="entry name" value="F-BOX ONLY PROTEIN 48-RELATED"/>
    <property type="match status" value="1"/>
</dbReference>
<dbReference type="STRING" id="418784.A0A2P7YXE1"/>
<dbReference type="VEuPathDB" id="FungiDB:C7M61_000291"/>
<keyword evidence="4" id="KW-1185">Reference proteome</keyword>
<evidence type="ECO:0000313" key="4">
    <source>
        <dbReference type="Proteomes" id="UP000241107"/>
    </source>
</evidence>
<dbReference type="SUPFAM" id="SSF81383">
    <property type="entry name" value="F-box domain"/>
    <property type="match status" value="1"/>
</dbReference>
<dbReference type="InterPro" id="IPR036047">
    <property type="entry name" value="F-box-like_dom_sf"/>
</dbReference>
<dbReference type="EMBL" id="PYFQ01000001">
    <property type="protein sequence ID" value="PSK40643.1"/>
    <property type="molecule type" value="Genomic_DNA"/>
</dbReference>
<dbReference type="RefSeq" id="XP_024715342.1">
    <property type="nucleotide sequence ID" value="XM_024855743.1"/>
</dbReference>
<dbReference type="GeneID" id="36563684"/>
<sequence length="390" mass="45238">MALSETDTQAISLFEQAMEKEQHGSMSDAVGFYRQAFRLNEQVDRLYRQERVPQAIQKLKAEHGKNVAHKVDEEEVRKIDVDRLLSLWEHVEAQAPSKDDPDHWNDDVVVKIDNLALNAPDEEVSPLIDLPGEVWVRVLGFLQESLPELWFQFGMTCKKHAYLAFALSALWEKLCYLIYPHQRHETAALNDPKELYAKSGSWKKVLWKNPFVKFMGCYISVVNYYTEGGRGEYSLNWSNPVKTNTYYRYLRLYPDGVCLMALTALDPTKVVHQMTKSNTNKCIMETKDVALHFNPATHPHKIYTGGWSLKKNGELEIRLYQGSVPYYTFYYYFKIKSLGQKPNYSKLLWVRYFAVEKTESGDAPTGDEIDFSLKNETSFKFSRVKSFTNE</sequence>
<proteinExistence type="predicted"/>
<dbReference type="OrthoDB" id="2117972at2759"/>
<accession>A0A2P7YXE1</accession>
<dbReference type="AlphaFoldDB" id="A0A2P7YXE1"/>
<keyword evidence="1" id="KW-0833">Ubl conjugation pathway</keyword>
<gene>
    <name evidence="3" type="ORF">C7M61_000291</name>
</gene>
<feature type="domain" description="F-box protein Hrt3/FBXO9 C-terminal" evidence="2">
    <location>
        <begin position="199"/>
        <end position="321"/>
    </location>
</feature>
<dbReference type="InterPro" id="IPR045464">
    <property type="entry name" value="Hrt3/FBXO9_C"/>
</dbReference>
<organism evidence="3 4">
    <name type="scientific">Candidozyma pseudohaemuli</name>
    <dbReference type="NCBI Taxonomy" id="418784"/>
    <lineage>
        <taxon>Eukaryota</taxon>
        <taxon>Fungi</taxon>
        <taxon>Dikarya</taxon>
        <taxon>Ascomycota</taxon>
        <taxon>Saccharomycotina</taxon>
        <taxon>Pichiomycetes</taxon>
        <taxon>Metschnikowiaceae</taxon>
        <taxon>Candidozyma</taxon>
    </lineage>
</organism>
<dbReference type="GO" id="GO:0019005">
    <property type="term" value="C:SCF ubiquitin ligase complex"/>
    <property type="evidence" value="ECO:0007669"/>
    <property type="project" value="TreeGrafter"/>
</dbReference>
<protein>
    <recommendedName>
        <fullName evidence="2">F-box protein Hrt3/FBXO9 C-terminal domain-containing protein</fullName>
    </recommendedName>
</protein>
<evidence type="ECO:0000259" key="2">
    <source>
        <dbReference type="Pfam" id="PF19270"/>
    </source>
</evidence>